<evidence type="ECO:0000313" key="2">
    <source>
        <dbReference type="Proteomes" id="UP000198379"/>
    </source>
</evidence>
<dbReference type="Proteomes" id="UP000198379">
    <property type="component" value="Unassembled WGS sequence"/>
</dbReference>
<name>A0A239DQ30_9FLAO</name>
<dbReference type="EMBL" id="FZNY01000011">
    <property type="protein sequence ID" value="SNS33862.1"/>
    <property type="molecule type" value="Genomic_DNA"/>
</dbReference>
<organism evidence="1 2">
    <name type="scientific">Dokdonia pacifica</name>
    <dbReference type="NCBI Taxonomy" id="1627892"/>
    <lineage>
        <taxon>Bacteria</taxon>
        <taxon>Pseudomonadati</taxon>
        <taxon>Bacteroidota</taxon>
        <taxon>Flavobacteriia</taxon>
        <taxon>Flavobacteriales</taxon>
        <taxon>Flavobacteriaceae</taxon>
        <taxon>Dokdonia</taxon>
    </lineage>
</organism>
<protein>
    <submittedName>
        <fullName evidence="1">Uncharacterized protein</fullName>
    </submittedName>
</protein>
<accession>A0A239DQ30</accession>
<keyword evidence="2" id="KW-1185">Reference proteome</keyword>
<reference evidence="1 2" key="1">
    <citation type="submission" date="2017-06" db="EMBL/GenBank/DDBJ databases">
        <authorList>
            <person name="Kim H.J."/>
            <person name="Triplett B.A."/>
        </authorList>
    </citation>
    <scope>NUCLEOTIDE SEQUENCE [LARGE SCALE GENOMIC DNA]</scope>
    <source>
        <strain evidence="1 2">DSM 25597</strain>
    </source>
</reference>
<proteinExistence type="predicted"/>
<evidence type="ECO:0000313" key="1">
    <source>
        <dbReference type="EMBL" id="SNS33862.1"/>
    </source>
</evidence>
<dbReference type="AlphaFoldDB" id="A0A239DQ30"/>
<gene>
    <name evidence="1" type="ORF">SAMN06265376_111107</name>
</gene>
<sequence>MESNCLLQDGSLFIGLISLPLGKEEETNATLEGLFEDYTKRLNKKISLYSNKKEGDTDYDSLIKFFFKEKKFYLFGKFDLAVITIIDGFSFPVREFSLKGLNLFSKEDCILDISRHTILGPTPKFNNDKDDKDDKDDKITGLHKKIYENKQLPLISITRLKLNDLCLFKNGTDFIRSVIKQINYTLKNQIDKKHQFDFIIIENYGWSEITITIFADSYNSIGDIMIKLRSLTKSDLINTLDLIDRPLKNILKAEQTSVKPDSLLFTDSHSVLGFDYDLFSNQDAIKNLISSNDEILHRIDISTKPGYIVDIFNSLKEISKLDQLQIDESNHIKATVGKSDILYYINKNKKIKTHELIRWITNFRNNKNFTSKVNRLSTTVIFHHQENCFPQGSITSNSISDVDLLKLKFNSDTLIKLNKTLGELNIPHVTKEAILNLFSIFNNKMSNSLSFASFIELRPFLTHILQVVANAIYRSKNTSNYNFKSILKWLNHSLHAFHYAYYNRVLGQYNNGDQYDQPMFFNIGSQTLVSAFDILYKSITSIVGNKASFVFVEADPEFTISDLALRLNYFHVFNPELLCAVLFQEATNQCKNRFEHEHPNLFRFHRQKNRKTSTNYIDWNLRKNGIEGDQLIREYENIITPLTPEFFEHIFSDLVGYRLFYQDNSKMYTYWSWAYFSTDINNFQNNHENLDINTKYLIPYLFRQLIVLKCYSEEEYENYEVKFDPKLDIIANREIVSLKTFLNTYFLKGEFLAWVNEIKEFAENLYKKNLLNNIGDNSQIINQIKENLIKGRVINNYSTNETDENRFLFTRNLLYAYLEAVKEVSKESKKYNIVRRQKDYENTKNEDFSNLLFDPQGGTYIVNPTIRREIYKLRSSFHMTLIHLSLLKKGRMFREMTNSKRTSLDDITFNEKDYKKFIVPKITFVDNKY</sequence>